<accession>A0A484IDS9</accession>
<evidence type="ECO:0000313" key="1">
    <source>
        <dbReference type="EMBL" id="VFJ14907.1"/>
    </source>
</evidence>
<dbReference type="EMBL" id="LR216287">
    <property type="protein sequence ID" value="VFJ14907.1"/>
    <property type="molecule type" value="Genomic_DNA"/>
</dbReference>
<dbReference type="AlphaFoldDB" id="A0A484IDS9"/>
<dbReference type="Proteomes" id="UP000294299">
    <property type="component" value="Chromosome NFRAN"/>
</dbReference>
<reference evidence="1 2" key="1">
    <citation type="submission" date="2019-02" db="EMBL/GenBank/DDBJ databases">
        <authorList>
            <person name="Lehtovirta-Morley E L."/>
        </authorList>
    </citation>
    <scope>NUCLEOTIDE SEQUENCE [LARGE SCALE GENOMIC DNA]</scope>
    <source>
        <strain evidence="1">NFRAN1</strain>
    </source>
</reference>
<gene>
    <name evidence="1" type="ORF">NFRAN_2585</name>
</gene>
<organism evidence="1 2">
    <name type="scientific">Candidatus Nitrosocosmicus franklandianus</name>
    <dbReference type="NCBI Taxonomy" id="1798806"/>
    <lineage>
        <taxon>Archaea</taxon>
        <taxon>Nitrososphaerota</taxon>
        <taxon>Nitrososphaeria</taxon>
        <taxon>Nitrososphaerales</taxon>
        <taxon>Nitrososphaeraceae</taxon>
        <taxon>Candidatus Nitrosocosmicus</taxon>
    </lineage>
</organism>
<name>A0A484IDS9_9ARCH</name>
<proteinExistence type="predicted"/>
<sequence>MTEPKYLFYLYSHYYIKKYMLQQSKDCKAFLTGKLIIFYILFKHEINVSHATQSFN</sequence>
<keyword evidence="2" id="KW-1185">Reference proteome</keyword>
<protein>
    <submittedName>
        <fullName evidence="1">Uncharacterized protein</fullName>
    </submittedName>
</protein>
<evidence type="ECO:0000313" key="2">
    <source>
        <dbReference type="Proteomes" id="UP000294299"/>
    </source>
</evidence>
<dbReference type="KEGG" id="nfn:NFRAN_2585"/>